<feature type="region of interest" description="Disordered" evidence="1">
    <location>
        <begin position="1"/>
        <end position="35"/>
    </location>
</feature>
<dbReference type="InterPro" id="IPR016137">
    <property type="entry name" value="RGS"/>
</dbReference>
<dbReference type="InterPro" id="IPR044926">
    <property type="entry name" value="RGS_subdomain_2"/>
</dbReference>
<dbReference type="Proteomes" id="UP001479436">
    <property type="component" value="Unassembled WGS sequence"/>
</dbReference>
<dbReference type="PANTHER" id="PTHR10845">
    <property type="entry name" value="REGULATOR OF G PROTEIN SIGNALING"/>
    <property type="match status" value="1"/>
</dbReference>
<feature type="compositionally biased region" description="Polar residues" evidence="1">
    <location>
        <begin position="14"/>
        <end position="28"/>
    </location>
</feature>
<reference evidence="3 4" key="1">
    <citation type="submission" date="2023-04" db="EMBL/GenBank/DDBJ databases">
        <title>Genome of Basidiobolus ranarum AG-B5.</title>
        <authorList>
            <person name="Stajich J.E."/>
            <person name="Carter-House D."/>
            <person name="Gryganskyi A."/>
        </authorList>
    </citation>
    <scope>NUCLEOTIDE SEQUENCE [LARGE SCALE GENOMIC DNA]</scope>
    <source>
        <strain evidence="3 4">AG-B5</strain>
    </source>
</reference>
<dbReference type="EMBL" id="JASJQH010000204">
    <property type="protein sequence ID" value="KAK9765972.1"/>
    <property type="molecule type" value="Genomic_DNA"/>
</dbReference>
<feature type="compositionally biased region" description="Basic and acidic residues" evidence="1">
    <location>
        <begin position="1"/>
        <end position="13"/>
    </location>
</feature>
<dbReference type="InterPro" id="IPR036305">
    <property type="entry name" value="RGS_sf"/>
</dbReference>
<dbReference type="PROSITE" id="PS50132">
    <property type="entry name" value="RGS"/>
    <property type="match status" value="1"/>
</dbReference>
<proteinExistence type="predicted"/>
<dbReference type="PANTHER" id="PTHR10845:SF192">
    <property type="entry name" value="DOUBLE HIT, ISOFORM B"/>
    <property type="match status" value="1"/>
</dbReference>
<evidence type="ECO:0000256" key="1">
    <source>
        <dbReference type="SAM" id="MobiDB-lite"/>
    </source>
</evidence>
<gene>
    <name evidence="3" type="ORF">K7432_005292</name>
</gene>
<evidence type="ECO:0000313" key="4">
    <source>
        <dbReference type="Proteomes" id="UP001479436"/>
    </source>
</evidence>
<keyword evidence="4" id="KW-1185">Reference proteome</keyword>
<evidence type="ECO:0000259" key="2">
    <source>
        <dbReference type="PROSITE" id="PS50132"/>
    </source>
</evidence>
<protein>
    <recommendedName>
        <fullName evidence="2">RGS domain-containing protein</fullName>
    </recommendedName>
</protein>
<dbReference type="PRINTS" id="PR01301">
    <property type="entry name" value="RGSPROTEIN"/>
</dbReference>
<organism evidence="3 4">
    <name type="scientific">Basidiobolus ranarum</name>
    <dbReference type="NCBI Taxonomy" id="34480"/>
    <lineage>
        <taxon>Eukaryota</taxon>
        <taxon>Fungi</taxon>
        <taxon>Fungi incertae sedis</taxon>
        <taxon>Zoopagomycota</taxon>
        <taxon>Entomophthoromycotina</taxon>
        <taxon>Basidiobolomycetes</taxon>
        <taxon>Basidiobolales</taxon>
        <taxon>Basidiobolaceae</taxon>
        <taxon>Basidiobolus</taxon>
    </lineage>
</organism>
<sequence length="907" mass="104278">MRKNSKESVKSQKSDCSSLDIPQTNEPTPTRRPLSYAQISPDFQTNTPFEIERQIRRSKLQDIRHRRTSNHIFSFIRIYAQVNDQCFPITSSRTSTIEELARQIEAEYAFNFSCAPSEPVLSSLDSEEDCAKMDLLNQFEECGDSEVGENQPIPLVCGSLFVDQIELRFSDAVGEVLNMNDIVRVVNVYEAPVQNLRATERKSASYSEKKRWSFPGIRKSLRSQGSMHSRVHSATESDISYGQYKDFTDGTKKDWKNSITDVLDERFQSILFNRKLLSYFQQYCLQEYAIENLLFWIEVELFRNTMLSLVPNVAQYIYQTYIAKDSPLQVNLCDEIRNDIPSTFVSEEEYIPNITIFDEAQEYVYEMLMHHTFQCFEESSHYEKMLDQYQSDLGHLSKSITHQPLDGLTMNIELIDGIIGDIQTQCDRKDESWFKEEILDRILKQYFPDSLSTGHNYFCDGRRLTLAQKRRKMRLEKKLSKFFGQRLTEEELTQQQFYEVMDSARRNSISSISSLPSHVSLNTPGKKKKLGKLEKLECFFGKRLPNAQLEYQNLISHKETCLPAECSNCQRPPPESALPISTYNDLSSEERRVLTKRSRKLKCLLGEPIDEQTAFKSLTYPVINCRSSIDSDTCSLPDTTISEPLPTPGPLYRRSSKEVKRKKLVKLYQLLGTYPSVDDLTKKPMERKDSLLDRNGKPISPEIKRLRLKKANKLERVFGHHPPKDLIVDKSNDAPSKKRTSVLSLLVENDASVEDLVQYIQVLALLTDSDPPSAEEEEQPDNLKLPSISIMPNIMESGKGHISSEDLTGKANRQKKLAKLRRFFGNDLGLESLIAQNILLRHQLATEGLYSIHESLEDLSHQSLEDFDLFSNEALVRNAMKNDLELLRREVQELHRQANSTSTVDAV</sequence>
<comment type="caution">
    <text evidence="3">The sequence shown here is derived from an EMBL/GenBank/DDBJ whole genome shotgun (WGS) entry which is preliminary data.</text>
</comment>
<dbReference type="SMART" id="SM00315">
    <property type="entry name" value="RGS"/>
    <property type="match status" value="1"/>
</dbReference>
<feature type="domain" description="RGS" evidence="2">
    <location>
        <begin position="266"/>
        <end position="386"/>
    </location>
</feature>
<evidence type="ECO:0000313" key="3">
    <source>
        <dbReference type="EMBL" id="KAK9765972.1"/>
    </source>
</evidence>
<dbReference type="SUPFAM" id="SSF48097">
    <property type="entry name" value="Regulator of G-protein signaling, RGS"/>
    <property type="match status" value="1"/>
</dbReference>
<name>A0ABR2WWR8_9FUNG</name>
<accession>A0ABR2WWR8</accession>
<dbReference type="Gene3D" id="1.10.167.10">
    <property type="entry name" value="Regulator of G-protein Signalling 4, domain 2"/>
    <property type="match status" value="1"/>
</dbReference>
<dbReference type="CDD" id="cd07440">
    <property type="entry name" value="RGS"/>
    <property type="match status" value="1"/>
</dbReference>
<dbReference type="Pfam" id="PF00615">
    <property type="entry name" value="RGS"/>
    <property type="match status" value="1"/>
</dbReference>